<dbReference type="EMBL" id="KV875563">
    <property type="protein sequence ID" value="RZR71652.1"/>
    <property type="molecule type" value="Genomic_DNA"/>
</dbReference>
<dbReference type="Gene3D" id="3.40.50.150">
    <property type="entry name" value="Vaccinia Virus protein VP39"/>
    <property type="match status" value="1"/>
</dbReference>
<dbReference type="InterPro" id="IPR029063">
    <property type="entry name" value="SAM-dependent_MTases_sf"/>
</dbReference>
<dbReference type="Proteomes" id="UP000290560">
    <property type="component" value="Unassembled WGS sequence"/>
</dbReference>
<accession>A0A445MBL9</accession>
<organism evidence="1">
    <name type="scientific">Ensete ventricosum</name>
    <name type="common">Abyssinian banana</name>
    <name type="synonym">Musa ensete</name>
    <dbReference type="NCBI Taxonomy" id="4639"/>
    <lineage>
        <taxon>Eukaryota</taxon>
        <taxon>Viridiplantae</taxon>
        <taxon>Streptophyta</taxon>
        <taxon>Embryophyta</taxon>
        <taxon>Tracheophyta</taxon>
        <taxon>Spermatophyta</taxon>
        <taxon>Magnoliopsida</taxon>
        <taxon>Liliopsida</taxon>
        <taxon>Zingiberales</taxon>
        <taxon>Musaceae</taxon>
        <taxon>Ensete</taxon>
    </lineage>
</organism>
<proteinExistence type="predicted"/>
<dbReference type="PANTHER" id="PTHR31972">
    <property type="entry name" value="EXPRESSED PROTEIN"/>
    <property type="match status" value="1"/>
</dbReference>
<reference evidence="1" key="1">
    <citation type="journal article" date="2018" name="Data Brief">
        <title>Genome sequence data from 17 accessions of Ensete ventricosum, a staple food crop for millions in Ethiopia.</title>
        <authorList>
            <person name="Yemataw Z."/>
            <person name="Muzemil S."/>
            <person name="Ambachew D."/>
            <person name="Tripathi L."/>
            <person name="Tesfaye K."/>
            <person name="Chala A."/>
            <person name="Farbos A."/>
            <person name="O'Neill P."/>
            <person name="Moore K."/>
            <person name="Grant M."/>
            <person name="Studholme D.J."/>
        </authorList>
    </citation>
    <scope>NUCLEOTIDE SEQUENCE [LARGE SCALE GENOMIC DNA]</scope>
    <source>
        <tissue evidence="1">Leaf</tissue>
    </source>
</reference>
<dbReference type="PANTHER" id="PTHR31972:SF74">
    <property type="entry name" value="EXPRESSED PROTEIN"/>
    <property type="match status" value="1"/>
</dbReference>
<evidence type="ECO:0008006" key="2">
    <source>
        <dbReference type="Google" id="ProtNLM"/>
    </source>
</evidence>
<evidence type="ECO:0000313" key="1">
    <source>
        <dbReference type="EMBL" id="RZR71652.1"/>
    </source>
</evidence>
<dbReference type="Pfam" id="PF05910">
    <property type="entry name" value="DUF868"/>
    <property type="match status" value="1"/>
</dbReference>
<name>A0A445MBL9_ENSVE</name>
<protein>
    <recommendedName>
        <fullName evidence="2">DUF868 domain-containing protein</fullName>
    </recommendedName>
</protein>
<gene>
    <name evidence="1" type="ORF">BHM03_00006228</name>
</gene>
<dbReference type="InterPro" id="IPR008586">
    <property type="entry name" value="DUF868_pln"/>
</dbReference>
<sequence length="900" mass="101145">MNRMLSEDGELQKDLELIPFQVTQIIPFFPSIYPPPPPARLLGGEARLTSPAHMGDISSSNGNGSGLLGDGRRKSCWYEEEIEQNLRWCFALNRVSQALCLKDIHDRSDSVDAKWLQHSAYRILAVSGHRFTGHEALRQGQYWLEEHPTPARQMHLLVLFLVYQLQALVLDGKLQSAEMDEFIYHESLFDVIVGDLADPIEGGPCYKLYTKSFYEETLKPRLNQADDDDDCFCCRCCALLCSHSLVRRHLGLGDGKKRRRLHLLNACMTFVSRAPAILNWRHLQASDSPFTLDADKLDSRIRQRIEGENRYVDGKTFASASILSKAVRKSLAKETQLYTEGTAKFIYGHGNCTNVASTVAEEGREERGGEGTGKLRADELAVRREGGRERASRLTQSRLLLCLLLTASGSFLAAAAAHIPQSCFWFWEEGCSPPGPPPPYPGSSSPVTGRPLAAPPTSCGDAWNCVWLSGKGNELDRGKPGLPFHVPFSGSSCLGFLIRYLPTERVWAVVVGSSHFCFWWVVDAWEGFDLCGEEKEKVGWGLWLSFGLLSWLFSFGIMSFGSDRAKKIMLVAQGFRPMRLSSFLPRCLIWWWWWYASPLTCGFFCDKARDETVDRMRQVALLLRGVQVSDSSSGASRAAQNLVTCLYQARLLGRSCVINVSWSKNLMGQGLTVGIDDFANQCLCKLEIKPWLFSKRKGSKILEVENSKVVVFWDLSAAKFGPGPEPMEGFYIAVVFRLEMVLLLGDLTKEAYRKTNASPSPSNAVFIAKREHIYGKKVYSTKAQFCDNGQSHEVAIECDTIGLKDPYLEIRIDRKRVMQIKRLAWKFRGNQTILVDGLPVEVFWDVHSWLFGPSSGNAVFMFQTCLSAEKLLPWSASQNFREPQLQGLGFSLVLYAWKNE</sequence>
<dbReference type="AlphaFoldDB" id="A0A445MBL9"/>